<dbReference type="InterPro" id="IPR036890">
    <property type="entry name" value="HATPase_C_sf"/>
</dbReference>
<dbReference type="EMBL" id="CP035493">
    <property type="protein sequence ID" value="QAY69761.1"/>
    <property type="molecule type" value="Genomic_DNA"/>
</dbReference>
<dbReference type="InterPro" id="IPR003594">
    <property type="entry name" value="HATPase_dom"/>
</dbReference>
<keyword evidence="4" id="KW-0808">Transferase</keyword>
<feature type="transmembrane region" description="Helical" evidence="9">
    <location>
        <begin position="63"/>
        <end position="82"/>
    </location>
</feature>
<organism evidence="12 13">
    <name type="scientific">Xylanimonas protaetiae</name>
    <dbReference type="NCBI Taxonomy" id="2509457"/>
    <lineage>
        <taxon>Bacteria</taxon>
        <taxon>Bacillati</taxon>
        <taxon>Actinomycetota</taxon>
        <taxon>Actinomycetes</taxon>
        <taxon>Micrococcales</taxon>
        <taxon>Promicromonosporaceae</taxon>
        <taxon>Xylanimonas</taxon>
    </lineage>
</organism>
<dbReference type="CDD" id="cd16917">
    <property type="entry name" value="HATPase_UhpB-NarQ-NarX-like"/>
    <property type="match status" value="1"/>
</dbReference>
<evidence type="ECO:0000313" key="13">
    <source>
        <dbReference type="Proteomes" id="UP000292118"/>
    </source>
</evidence>
<dbReference type="GO" id="GO:0046983">
    <property type="term" value="F:protein dimerization activity"/>
    <property type="evidence" value="ECO:0007669"/>
    <property type="project" value="InterPro"/>
</dbReference>
<evidence type="ECO:0000313" key="12">
    <source>
        <dbReference type="EMBL" id="QAY69761.1"/>
    </source>
</evidence>
<evidence type="ECO:0000256" key="1">
    <source>
        <dbReference type="ARBA" id="ARBA00000085"/>
    </source>
</evidence>
<dbReference type="GO" id="GO:0016020">
    <property type="term" value="C:membrane"/>
    <property type="evidence" value="ECO:0007669"/>
    <property type="project" value="InterPro"/>
</dbReference>
<dbReference type="KEGG" id="xya:ET471_06655"/>
<dbReference type="GO" id="GO:0000155">
    <property type="term" value="F:phosphorelay sensor kinase activity"/>
    <property type="evidence" value="ECO:0007669"/>
    <property type="project" value="InterPro"/>
</dbReference>
<feature type="transmembrane region" description="Helical" evidence="9">
    <location>
        <begin position="40"/>
        <end position="56"/>
    </location>
</feature>
<dbReference type="InterPro" id="IPR011712">
    <property type="entry name" value="Sig_transdc_His_kin_sub3_dim/P"/>
</dbReference>
<accession>A0A4V0YG28</accession>
<gene>
    <name evidence="12" type="ORF">ET471_06655</name>
</gene>
<keyword evidence="13" id="KW-1185">Reference proteome</keyword>
<keyword evidence="3" id="KW-0597">Phosphoprotein</keyword>
<comment type="catalytic activity">
    <reaction evidence="1">
        <text>ATP + protein L-histidine = ADP + protein N-phospho-L-histidine.</text>
        <dbReference type="EC" id="2.7.13.3"/>
    </reaction>
</comment>
<keyword evidence="7" id="KW-0067">ATP-binding</keyword>
<keyword evidence="9" id="KW-0472">Membrane</keyword>
<evidence type="ECO:0000256" key="9">
    <source>
        <dbReference type="SAM" id="Phobius"/>
    </source>
</evidence>
<feature type="transmembrane region" description="Helical" evidence="9">
    <location>
        <begin position="88"/>
        <end position="108"/>
    </location>
</feature>
<evidence type="ECO:0000256" key="7">
    <source>
        <dbReference type="ARBA" id="ARBA00022840"/>
    </source>
</evidence>
<dbReference type="Gene3D" id="3.30.565.10">
    <property type="entry name" value="Histidine kinase-like ATPase, C-terminal domain"/>
    <property type="match status" value="1"/>
</dbReference>
<name>A0A4V0YG28_9MICO</name>
<dbReference type="PANTHER" id="PTHR24421:SF10">
    <property type="entry name" value="NITRATE_NITRITE SENSOR PROTEIN NARQ"/>
    <property type="match status" value="1"/>
</dbReference>
<evidence type="ECO:0000256" key="8">
    <source>
        <dbReference type="ARBA" id="ARBA00023012"/>
    </source>
</evidence>
<feature type="transmembrane region" description="Helical" evidence="9">
    <location>
        <begin position="230"/>
        <end position="252"/>
    </location>
</feature>
<feature type="transmembrane region" description="Helical" evidence="9">
    <location>
        <begin position="170"/>
        <end position="189"/>
    </location>
</feature>
<sequence>MRGAMRNAPWLLVPAGLAWGWFALNHQGSGHALAAPLGEPLIGWVCIASGLAIWRFRPQNRCWWLVTAAGFAWYAVLLNSAGNGSLGLVAFALVGWYNGLLVWALLAYPTGRIATRGERIVLVLILGVVVARTTARALLYVPADLTGCGCVTNRLIPAVTDDRWWQGTEAAFRIVYPALVVPAVTGVALRWRRASRPVRRMLQPALVAGTVMAVSAILGSVAGLNTGPTLIPTYALTDWATAAVAVTLAVGFSRLRQTRASVVDLVSELGDDAPPGRLADALRRALEDPNLTLLPWSAERGGYVADDGTPVGPQALDQRTVTRIERRGEPIALLVHDAALLEDPGLVRGVMAAVRLSVDNDRLQAAMEAQVAEVAASRARIVVAGDAERRRIERNLHDGAQQRLVTIALSLKLAEAQMDGTDPATRAALQRAVDELGVAINELRDLARGIHPPLLTESGIAAAVEALTDRFPVPTTLTVDLEREPSPLVSATLYFAIAEALTNVAKHAHAEHVHVRLRADAHEARATVEDDGIGGADASGGTGLRGLADRAAAGGGSMSVSPGPAGGTTIEVRMPCA</sequence>
<evidence type="ECO:0000259" key="11">
    <source>
        <dbReference type="Pfam" id="PF07730"/>
    </source>
</evidence>
<feature type="transmembrane region" description="Helical" evidence="9">
    <location>
        <begin position="120"/>
        <end position="139"/>
    </location>
</feature>
<evidence type="ECO:0000256" key="5">
    <source>
        <dbReference type="ARBA" id="ARBA00022741"/>
    </source>
</evidence>
<evidence type="ECO:0000256" key="2">
    <source>
        <dbReference type="ARBA" id="ARBA00012438"/>
    </source>
</evidence>
<dbReference type="Gene3D" id="1.20.5.1930">
    <property type="match status" value="1"/>
</dbReference>
<keyword evidence="8" id="KW-0902">Two-component regulatory system</keyword>
<reference evidence="12 13" key="1">
    <citation type="submission" date="2019-01" db="EMBL/GenBank/DDBJ databases">
        <title>Genome sequencing of strain FW10M-9.</title>
        <authorList>
            <person name="Heo J."/>
            <person name="Kim S.-J."/>
            <person name="Kim J.-S."/>
            <person name="Hong S.-B."/>
            <person name="Kwon S.-W."/>
        </authorList>
    </citation>
    <scope>NUCLEOTIDE SEQUENCE [LARGE SCALE GENOMIC DNA]</scope>
    <source>
        <strain evidence="12 13">FW10M-9</strain>
    </source>
</reference>
<feature type="transmembrane region" description="Helical" evidence="9">
    <location>
        <begin position="201"/>
        <end position="224"/>
    </location>
</feature>
<feature type="domain" description="Signal transduction histidine kinase subgroup 3 dimerisation and phosphoacceptor" evidence="11">
    <location>
        <begin position="388"/>
        <end position="454"/>
    </location>
</feature>
<evidence type="ECO:0000256" key="6">
    <source>
        <dbReference type="ARBA" id="ARBA00022777"/>
    </source>
</evidence>
<dbReference type="EC" id="2.7.13.3" evidence="2"/>
<protein>
    <recommendedName>
        <fullName evidence="2">histidine kinase</fullName>
        <ecNumber evidence="2">2.7.13.3</ecNumber>
    </recommendedName>
</protein>
<dbReference type="Pfam" id="PF02518">
    <property type="entry name" value="HATPase_c"/>
    <property type="match status" value="1"/>
</dbReference>
<feature type="domain" description="Histidine kinase/HSP90-like ATPase" evidence="10">
    <location>
        <begin position="492"/>
        <end position="575"/>
    </location>
</feature>
<keyword evidence="9" id="KW-0812">Transmembrane</keyword>
<dbReference type="AlphaFoldDB" id="A0A4V0YG28"/>
<evidence type="ECO:0000256" key="4">
    <source>
        <dbReference type="ARBA" id="ARBA00022679"/>
    </source>
</evidence>
<dbReference type="GO" id="GO:0005524">
    <property type="term" value="F:ATP binding"/>
    <property type="evidence" value="ECO:0007669"/>
    <property type="project" value="UniProtKB-KW"/>
</dbReference>
<dbReference type="Pfam" id="PF07730">
    <property type="entry name" value="HisKA_3"/>
    <property type="match status" value="1"/>
</dbReference>
<keyword evidence="6 12" id="KW-0418">Kinase</keyword>
<dbReference type="OrthoDB" id="5242012at2"/>
<evidence type="ECO:0000256" key="3">
    <source>
        <dbReference type="ARBA" id="ARBA00022553"/>
    </source>
</evidence>
<dbReference type="InterPro" id="IPR050482">
    <property type="entry name" value="Sensor_HK_TwoCompSys"/>
</dbReference>
<dbReference type="Proteomes" id="UP000292118">
    <property type="component" value="Chromosome"/>
</dbReference>
<dbReference type="SUPFAM" id="SSF55874">
    <property type="entry name" value="ATPase domain of HSP90 chaperone/DNA topoisomerase II/histidine kinase"/>
    <property type="match status" value="1"/>
</dbReference>
<proteinExistence type="predicted"/>
<evidence type="ECO:0000259" key="10">
    <source>
        <dbReference type="Pfam" id="PF02518"/>
    </source>
</evidence>
<keyword evidence="9" id="KW-1133">Transmembrane helix</keyword>
<dbReference type="PANTHER" id="PTHR24421">
    <property type="entry name" value="NITRATE/NITRITE SENSOR PROTEIN NARX-RELATED"/>
    <property type="match status" value="1"/>
</dbReference>
<keyword evidence="5" id="KW-0547">Nucleotide-binding</keyword>